<evidence type="ECO:0000256" key="6">
    <source>
        <dbReference type="ARBA" id="ARBA00022490"/>
    </source>
</evidence>
<dbReference type="InterPro" id="IPR034505">
    <property type="entry name" value="Coproporphyrinogen-III_oxidase"/>
</dbReference>
<reference evidence="18" key="1">
    <citation type="journal article" date="2013" name="Genome Biol.">
        <title>Genomic analysis reveals key aspects of prokaryotic symbiosis in the phototrophic consortium "Chlorochromatium aggregatum".</title>
        <authorList>
            <person name="Liu Z."/>
            <person name="Muller J."/>
            <person name="Li T."/>
            <person name="Alvey R.M."/>
            <person name="Vogl K."/>
            <person name="Frigaard N.U."/>
            <person name="Rockwell N.C."/>
            <person name="Boyd E.S."/>
            <person name="Tomsho L.P."/>
            <person name="Schuster S.C."/>
            <person name="Henke P."/>
            <person name="Rohde M."/>
            <person name="Overmann J."/>
            <person name="Bryant D.A."/>
        </authorList>
    </citation>
    <scope>NUCLEOTIDE SEQUENCE [LARGE SCALE GENOMIC DNA]</scope>
    <source>
        <strain evidence="18">CR</strain>
    </source>
</reference>
<dbReference type="Pfam" id="PF04055">
    <property type="entry name" value="Radical_SAM"/>
    <property type="match status" value="1"/>
</dbReference>
<dbReference type="SFLD" id="SFLDG01065">
    <property type="entry name" value="anaerobic_coproporphyrinogen-I"/>
    <property type="match status" value="1"/>
</dbReference>
<dbReference type="SFLD" id="SFLDS00029">
    <property type="entry name" value="Radical_SAM"/>
    <property type="match status" value="1"/>
</dbReference>
<keyword evidence="5 14" id="KW-0004">4Fe-4S</keyword>
<dbReference type="AlphaFoldDB" id="U5NDV2"/>
<gene>
    <name evidence="18" type="primary">hemN-2</name>
    <name evidence="18" type="ORF">Cenrod_2326</name>
</gene>
<evidence type="ECO:0000256" key="3">
    <source>
        <dbReference type="ARBA" id="ARBA00005493"/>
    </source>
</evidence>
<dbReference type="Gene3D" id="1.10.10.920">
    <property type="match status" value="1"/>
</dbReference>
<comment type="subunit">
    <text evidence="4">Monomer.</text>
</comment>
<feature type="binding site" evidence="15">
    <location>
        <position position="337"/>
    </location>
    <ligand>
        <name>S-adenosyl-L-methionine</name>
        <dbReference type="ChEBI" id="CHEBI:59789"/>
        <label>1</label>
    </ligand>
</feature>
<evidence type="ECO:0000313" key="18">
    <source>
        <dbReference type="EMBL" id="AGX88388.1"/>
    </source>
</evidence>
<dbReference type="STRING" id="946483.Cenrod_2326"/>
<feature type="binding site" evidence="16">
    <location>
        <position position="76"/>
    </location>
    <ligand>
        <name>[4Fe-4S] cluster</name>
        <dbReference type="ChEBI" id="CHEBI:49883"/>
        <note>4Fe-4S-S-AdoMet</note>
    </ligand>
</feature>
<dbReference type="KEGG" id="cbx:Cenrod_2326"/>
<evidence type="ECO:0000256" key="7">
    <source>
        <dbReference type="ARBA" id="ARBA00022691"/>
    </source>
</evidence>
<dbReference type="InterPro" id="IPR006638">
    <property type="entry name" value="Elp3/MiaA/NifB-like_rSAM"/>
</dbReference>
<feature type="binding site" evidence="15">
    <location>
        <position position="63"/>
    </location>
    <ligand>
        <name>S-adenosyl-L-methionine</name>
        <dbReference type="ChEBI" id="CHEBI:59789"/>
        <label>1</label>
    </ligand>
</feature>
<feature type="binding site" evidence="15">
    <location>
        <position position="180"/>
    </location>
    <ligand>
        <name>S-adenosyl-L-methionine</name>
        <dbReference type="ChEBI" id="CHEBI:59789"/>
        <label>2</label>
    </ligand>
</feature>
<feature type="binding site" evidence="15">
    <location>
        <position position="251"/>
    </location>
    <ligand>
        <name>S-adenosyl-L-methionine</name>
        <dbReference type="ChEBI" id="CHEBI:59789"/>
        <label>2</label>
    </ligand>
</feature>
<organism evidence="18 19">
    <name type="scientific">Candidatus Symbiobacter mobilis CR</name>
    <dbReference type="NCBI Taxonomy" id="946483"/>
    <lineage>
        <taxon>Bacteria</taxon>
        <taxon>Pseudomonadati</taxon>
        <taxon>Pseudomonadota</taxon>
        <taxon>Betaproteobacteria</taxon>
        <taxon>Burkholderiales</taxon>
        <taxon>Comamonadaceae</taxon>
    </lineage>
</organism>
<feature type="binding site" evidence="15">
    <location>
        <position position="217"/>
    </location>
    <ligand>
        <name>S-adenosyl-L-methionine</name>
        <dbReference type="ChEBI" id="CHEBI:59789"/>
        <label>2</label>
    </ligand>
</feature>
<keyword evidence="11 14" id="KW-0411">Iron-sulfur</keyword>
<dbReference type="SUPFAM" id="SSF102114">
    <property type="entry name" value="Radical SAM enzymes"/>
    <property type="match status" value="1"/>
</dbReference>
<keyword evidence="12 14" id="KW-0627">Porphyrin biosynthesis</keyword>
<comment type="similarity">
    <text evidence="3 14">Belongs to the anaerobic coproporphyrinogen-III oxidase family.</text>
</comment>
<evidence type="ECO:0000256" key="16">
    <source>
        <dbReference type="PIRSR" id="PIRSR000167-2"/>
    </source>
</evidence>
<keyword evidence="10 14" id="KW-0408">Iron</keyword>
<name>U5NDV2_9BURK</name>
<comment type="cofactor">
    <cofactor evidence="14 16">
        <name>[4Fe-4S] cluster</name>
        <dbReference type="ChEBI" id="CHEBI:49883"/>
    </cofactor>
    <text evidence="14 16">Binds 1 [4Fe-4S] cluster. The cluster is coordinated with 3 cysteines and an exchangeable S-adenosyl-L-methionine.</text>
</comment>
<evidence type="ECO:0000259" key="17">
    <source>
        <dbReference type="PROSITE" id="PS51918"/>
    </source>
</evidence>
<dbReference type="PATRIC" id="fig|946483.4.peg.2345"/>
<dbReference type="Pfam" id="PF06969">
    <property type="entry name" value="HemN_C"/>
    <property type="match status" value="1"/>
</dbReference>
<dbReference type="InterPro" id="IPR007197">
    <property type="entry name" value="rSAM"/>
</dbReference>
<evidence type="ECO:0000256" key="8">
    <source>
        <dbReference type="ARBA" id="ARBA00022723"/>
    </source>
</evidence>
<evidence type="ECO:0000256" key="13">
    <source>
        <dbReference type="ARBA" id="ARBA00048321"/>
    </source>
</evidence>
<dbReference type="GO" id="GO:0046872">
    <property type="term" value="F:metal ion binding"/>
    <property type="evidence" value="ECO:0007669"/>
    <property type="project" value="UniProtKB-KW"/>
</dbReference>
<dbReference type="Proteomes" id="UP000017184">
    <property type="component" value="Chromosome"/>
</dbReference>
<feature type="domain" description="Radical SAM core" evidence="17">
    <location>
        <begin position="54"/>
        <end position="288"/>
    </location>
</feature>
<keyword evidence="6 14" id="KW-0963">Cytoplasm</keyword>
<evidence type="ECO:0000256" key="4">
    <source>
        <dbReference type="ARBA" id="ARBA00011245"/>
    </source>
</evidence>
<dbReference type="PANTHER" id="PTHR13932">
    <property type="entry name" value="COPROPORPHYRINIGEN III OXIDASE"/>
    <property type="match status" value="1"/>
</dbReference>
<dbReference type="EC" id="1.3.98.3" evidence="14"/>
<comment type="pathway">
    <text evidence="2 14">Porphyrin-containing compound metabolism; protoporphyrin-IX biosynthesis; protoporphyrinogen-IX from coproporphyrinogen-III (AdoMet route): step 1/1.</text>
</comment>
<dbReference type="CDD" id="cd01335">
    <property type="entry name" value="Radical_SAM"/>
    <property type="match status" value="1"/>
</dbReference>
<keyword evidence="9 14" id="KW-0560">Oxidoreductase</keyword>
<dbReference type="OrthoDB" id="9808022at2"/>
<feature type="binding site" evidence="15">
    <location>
        <begin position="75"/>
        <end position="77"/>
    </location>
    <ligand>
        <name>S-adenosyl-L-methionine</name>
        <dbReference type="ChEBI" id="CHEBI:59789"/>
        <label>2</label>
    </ligand>
</feature>
<accession>U5NDV2</accession>
<keyword evidence="8 14" id="KW-0479">Metal-binding</keyword>
<feature type="binding site" evidence="15">
    <location>
        <position position="153"/>
    </location>
    <ligand>
        <name>S-adenosyl-L-methionine</name>
        <dbReference type="ChEBI" id="CHEBI:59789"/>
        <label>1</label>
    </ligand>
</feature>
<evidence type="ECO:0000256" key="2">
    <source>
        <dbReference type="ARBA" id="ARBA00004785"/>
    </source>
</evidence>
<keyword evidence="19" id="KW-1185">Reference proteome</keyword>
<dbReference type="GO" id="GO:0051539">
    <property type="term" value="F:4 iron, 4 sulfur cluster binding"/>
    <property type="evidence" value="ECO:0007669"/>
    <property type="project" value="UniProtKB-KW"/>
</dbReference>
<dbReference type="InterPro" id="IPR004558">
    <property type="entry name" value="Coprogen_oxidase_HemN"/>
</dbReference>
<sequence>MVPQLTGPQWEALLRRYDVTGPRYTSYPTADRFSDTFTAQDYRGALLRLADAPQPERRPLSLYVHLPFCQSLCYFCACNKIVTRHHDVVDDYLQRLREEMALHAATLGGRWPVRQLHLGGGSPSFLHDAQLGTLMEMLREHFDVQPGCECAIELDPRAVDAARLRVLRELGFDRISFGVQDFAPAVQQAVHRTTDPAQVDTLMQAARDLDFASVNIDLIYGLPLQTTESFAHTLEHLVRLRPDRVAVYAYAHLPQRFPSQRRIDESALPDATTKVSLLALSMSLLTGAGYQYIGMDHFALPGDALAVAQREGRLQRNFQGYSTHPDCDLIGLGVSAISKVGITYSQNAKTIEEYAGRVTNGEFAVVRGVALTRDDLVRRAIIMAWMCQGRVDFAEIEAAHLVDFRRDFAREIDLLRTASEEGLVRIDDDALIATDTGSFFLRAIAMVFDRHLAAQGTVGRFSRIL</sequence>
<dbReference type="Gene3D" id="3.20.20.70">
    <property type="entry name" value="Aldolase class I"/>
    <property type="match status" value="1"/>
</dbReference>
<dbReference type="EMBL" id="CP004885">
    <property type="protein sequence ID" value="AGX88388.1"/>
    <property type="molecule type" value="Genomic_DNA"/>
</dbReference>
<dbReference type="PIRSF" id="PIRSF000167">
    <property type="entry name" value="HemN"/>
    <property type="match status" value="1"/>
</dbReference>
<dbReference type="GO" id="GO:0006782">
    <property type="term" value="P:protoporphyrinogen IX biosynthetic process"/>
    <property type="evidence" value="ECO:0007669"/>
    <property type="project" value="UniProtKB-UniPathway"/>
</dbReference>
<dbReference type="SFLD" id="SFLDG01082">
    <property type="entry name" value="B12-binding_domain_containing"/>
    <property type="match status" value="1"/>
</dbReference>
<evidence type="ECO:0000256" key="5">
    <source>
        <dbReference type="ARBA" id="ARBA00022485"/>
    </source>
</evidence>
<dbReference type="UniPathway" id="UPA00251">
    <property type="reaction ID" value="UER00323"/>
</dbReference>
<comment type="catalytic activity">
    <reaction evidence="13 14">
        <text>coproporphyrinogen III + 2 S-adenosyl-L-methionine = protoporphyrinogen IX + 2 5'-deoxyadenosine + 2 L-methionine + 2 CO2</text>
        <dbReference type="Rhea" id="RHEA:15425"/>
        <dbReference type="ChEBI" id="CHEBI:16526"/>
        <dbReference type="ChEBI" id="CHEBI:17319"/>
        <dbReference type="ChEBI" id="CHEBI:57307"/>
        <dbReference type="ChEBI" id="CHEBI:57309"/>
        <dbReference type="ChEBI" id="CHEBI:57844"/>
        <dbReference type="ChEBI" id="CHEBI:59789"/>
        <dbReference type="EC" id="1.3.98.3"/>
    </reaction>
</comment>
<dbReference type="PANTHER" id="PTHR13932:SF6">
    <property type="entry name" value="OXYGEN-INDEPENDENT COPROPORPHYRINOGEN III OXIDASE"/>
    <property type="match status" value="1"/>
</dbReference>
<dbReference type="GO" id="GO:0005737">
    <property type="term" value="C:cytoplasm"/>
    <property type="evidence" value="ECO:0007669"/>
    <property type="project" value="UniProtKB-SubCell"/>
</dbReference>
<evidence type="ECO:0000256" key="9">
    <source>
        <dbReference type="ARBA" id="ARBA00023002"/>
    </source>
</evidence>
<dbReference type="PROSITE" id="PS51918">
    <property type="entry name" value="RADICAL_SAM"/>
    <property type="match status" value="1"/>
</dbReference>
<evidence type="ECO:0000256" key="10">
    <source>
        <dbReference type="ARBA" id="ARBA00023004"/>
    </source>
</evidence>
<evidence type="ECO:0000256" key="1">
    <source>
        <dbReference type="ARBA" id="ARBA00004496"/>
    </source>
</evidence>
<dbReference type="RefSeq" id="WP_022775944.1">
    <property type="nucleotide sequence ID" value="NC_022576.1"/>
</dbReference>
<protein>
    <recommendedName>
        <fullName evidence="14">Coproporphyrinogen-III oxidase</fullName>
        <ecNumber evidence="14">1.3.98.3</ecNumber>
    </recommendedName>
</protein>
<dbReference type="InterPro" id="IPR010723">
    <property type="entry name" value="HemN_C"/>
</dbReference>
<feature type="binding site" evidence="15">
    <location>
        <position position="192"/>
    </location>
    <ligand>
        <name>S-adenosyl-L-methionine</name>
        <dbReference type="ChEBI" id="CHEBI:59789"/>
        <label>2</label>
    </ligand>
</feature>
<comment type="subcellular location">
    <subcellularLocation>
        <location evidence="1 14">Cytoplasm</location>
    </subcellularLocation>
</comment>
<dbReference type="GO" id="GO:0004109">
    <property type="term" value="F:coproporphyrinogen oxidase activity"/>
    <property type="evidence" value="ECO:0007669"/>
    <property type="project" value="InterPro"/>
</dbReference>
<evidence type="ECO:0000256" key="14">
    <source>
        <dbReference type="PIRNR" id="PIRNR000167"/>
    </source>
</evidence>
<feature type="binding site" evidence="16">
    <location>
        <position position="73"/>
    </location>
    <ligand>
        <name>[4Fe-4S] cluster</name>
        <dbReference type="ChEBI" id="CHEBI:49883"/>
        <note>4Fe-4S-S-AdoMet</note>
    </ligand>
</feature>
<keyword evidence="7 14" id="KW-0949">S-adenosyl-L-methionine</keyword>
<dbReference type="eggNOG" id="COG0635">
    <property type="taxonomic scope" value="Bacteria"/>
</dbReference>
<dbReference type="InterPro" id="IPR013785">
    <property type="entry name" value="Aldolase_TIM"/>
</dbReference>
<evidence type="ECO:0000313" key="19">
    <source>
        <dbReference type="Proteomes" id="UP000017184"/>
    </source>
</evidence>
<dbReference type="SMART" id="SM00729">
    <property type="entry name" value="Elp3"/>
    <property type="match status" value="1"/>
</dbReference>
<dbReference type="GO" id="GO:0051989">
    <property type="term" value="F:coproporphyrinogen dehydrogenase activity"/>
    <property type="evidence" value="ECO:0007669"/>
    <property type="project" value="UniProtKB-EC"/>
</dbReference>
<proteinExistence type="inferred from homology"/>
<dbReference type="HOGENOM" id="CLU_027579_3_0_4"/>
<evidence type="ECO:0000256" key="12">
    <source>
        <dbReference type="ARBA" id="ARBA00023244"/>
    </source>
</evidence>
<feature type="binding site" evidence="15">
    <location>
        <position position="120"/>
    </location>
    <ligand>
        <name>S-adenosyl-L-methionine</name>
        <dbReference type="ChEBI" id="CHEBI:59789"/>
        <label>1</label>
    </ligand>
</feature>
<evidence type="ECO:0000256" key="15">
    <source>
        <dbReference type="PIRSR" id="PIRSR000167-1"/>
    </source>
</evidence>
<evidence type="ECO:0000256" key="11">
    <source>
        <dbReference type="ARBA" id="ARBA00023014"/>
    </source>
</evidence>
<dbReference type="NCBIfam" id="TIGR00538">
    <property type="entry name" value="hemN"/>
    <property type="match status" value="1"/>
</dbReference>
<feature type="binding site" evidence="16">
    <location>
        <position position="69"/>
    </location>
    <ligand>
        <name>[4Fe-4S] cluster</name>
        <dbReference type="ChEBI" id="CHEBI:49883"/>
        <note>4Fe-4S-S-AdoMet</note>
    </ligand>
</feature>
<dbReference type="InterPro" id="IPR058240">
    <property type="entry name" value="rSAM_sf"/>
</dbReference>